<sequence length="399" mass="43020">MTSSPGLLATPDSDELVHRAASLVPLLRSNAQRCAEARRVPAENLEALREAGLFRLMLPRHFGGYESTMRTKMAVLAEIARGCASTAWVATLYYDATFLLSLFPDSVQDEVFADPVTLHSATLVPTGRAVRVNGGYLVSGRWPFNSGCLDATYAVQPGMIENSDGPAEMAHFVIPYTELTVADDWHVSGMAGTGSNTVTGENIFVPNERAALASRVMFGAHLSERNAHSALYRVPLVPYVLTSCPPAFLGMAAAAYELFMARLPERGPIAYTGYTHFRDAPITHHQVAGAKLTIEAADHFAYQAADLVDQRARTGTPYGPQDKPRVWGLVSHATKLYMEAIETLRLASGATAINEAMPIQLVARNAQALATHALMLPTTGVEHYGRALCGLEPSTPLLA</sequence>
<dbReference type="SUPFAM" id="SSF47203">
    <property type="entry name" value="Acyl-CoA dehydrogenase C-terminal domain-like"/>
    <property type="match status" value="1"/>
</dbReference>
<dbReference type="SUPFAM" id="SSF56645">
    <property type="entry name" value="Acyl-CoA dehydrogenase NM domain-like"/>
    <property type="match status" value="1"/>
</dbReference>
<dbReference type="InterPro" id="IPR036250">
    <property type="entry name" value="AcylCo_DH-like_C"/>
</dbReference>
<evidence type="ECO:0000313" key="6">
    <source>
        <dbReference type="Proteomes" id="UP000199501"/>
    </source>
</evidence>
<dbReference type="InterPro" id="IPR013786">
    <property type="entry name" value="AcylCoA_DH/ox_N"/>
</dbReference>
<evidence type="ECO:0000259" key="3">
    <source>
        <dbReference type="Pfam" id="PF02771"/>
    </source>
</evidence>
<dbReference type="InterPro" id="IPR037069">
    <property type="entry name" value="AcylCoA_DH/ox_N_sf"/>
</dbReference>
<dbReference type="GO" id="GO:0050660">
    <property type="term" value="F:flavin adenine dinucleotide binding"/>
    <property type="evidence" value="ECO:0007669"/>
    <property type="project" value="InterPro"/>
</dbReference>
<protein>
    <submittedName>
        <fullName evidence="5">Acyl-CoA dehydrogenase</fullName>
    </submittedName>
</protein>
<proteinExistence type="inferred from homology"/>
<dbReference type="EMBL" id="FMZZ01000005">
    <property type="protein sequence ID" value="SDC93242.1"/>
    <property type="molecule type" value="Genomic_DNA"/>
</dbReference>
<dbReference type="PIRSF" id="PIRSF016578">
    <property type="entry name" value="HsaA"/>
    <property type="match status" value="1"/>
</dbReference>
<evidence type="ECO:0000259" key="4">
    <source>
        <dbReference type="Pfam" id="PF08028"/>
    </source>
</evidence>
<organism evidence="5 6">
    <name type="scientific">Actinokineospora iranica</name>
    <dbReference type="NCBI Taxonomy" id="1271860"/>
    <lineage>
        <taxon>Bacteria</taxon>
        <taxon>Bacillati</taxon>
        <taxon>Actinomycetota</taxon>
        <taxon>Actinomycetes</taxon>
        <taxon>Pseudonocardiales</taxon>
        <taxon>Pseudonocardiaceae</taxon>
        <taxon>Actinokineospora</taxon>
    </lineage>
</organism>
<dbReference type="Gene3D" id="1.10.540.10">
    <property type="entry name" value="Acyl-CoA dehydrogenase/oxidase, N-terminal domain"/>
    <property type="match status" value="1"/>
</dbReference>
<evidence type="ECO:0000256" key="2">
    <source>
        <dbReference type="ARBA" id="ARBA00049661"/>
    </source>
</evidence>
<dbReference type="Pfam" id="PF02771">
    <property type="entry name" value="Acyl-CoA_dh_N"/>
    <property type="match status" value="1"/>
</dbReference>
<evidence type="ECO:0000313" key="5">
    <source>
        <dbReference type="EMBL" id="SDC93242.1"/>
    </source>
</evidence>
<dbReference type="OrthoDB" id="3402961at2"/>
<feature type="domain" description="Acyl-CoA dehydrogenase/oxidase N-terminal" evidence="3">
    <location>
        <begin position="29"/>
        <end position="90"/>
    </location>
</feature>
<dbReference type="InterPro" id="IPR046373">
    <property type="entry name" value="Acyl-CoA_Oxase/DH_mid-dom_sf"/>
</dbReference>
<dbReference type="Proteomes" id="UP000199501">
    <property type="component" value="Unassembled WGS sequence"/>
</dbReference>
<dbReference type="GO" id="GO:0005737">
    <property type="term" value="C:cytoplasm"/>
    <property type="evidence" value="ECO:0007669"/>
    <property type="project" value="TreeGrafter"/>
</dbReference>
<dbReference type="GO" id="GO:0016712">
    <property type="term" value="F:oxidoreductase activity, acting on paired donors, with incorporation or reduction of molecular oxygen, reduced flavin or flavoprotein as one donor, and incorporation of one atom of oxygen"/>
    <property type="evidence" value="ECO:0007669"/>
    <property type="project" value="TreeGrafter"/>
</dbReference>
<dbReference type="AlphaFoldDB" id="A0A1G6QLE7"/>
<dbReference type="PANTHER" id="PTHR48083:SF19">
    <property type="entry name" value="FLAVIN-DEPENDENT MONOOXYGENASE, OXYGENASE SUBUNIT HSAA"/>
    <property type="match status" value="1"/>
</dbReference>
<dbReference type="GO" id="GO:0033539">
    <property type="term" value="P:fatty acid beta-oxidation using acyl-CoA dehydrogenase"/>
    <property type="evidence" value="ECO:0007669"/>
    <property type="project" value="TreeGrafter"/>
</dbReference>
<dbReference type="InterPro" id="IPR009100">
    <property type="entry name" value="AcylCoA_DH/oxidase_NM_dom_sf"/>
</dbReference>
<dbReference type="Gene3D" id="2.40.110.10">
    <property type="entry name" value="Butyryl-CoA Dehydrogenase, subunit A, domain 2"/>
    <property type="match status" value="1"/>
</dbReference>
<dbReference type="GO" id="GO:0003995">
    <property type="term" value="F:acyl-CoA dehydrogenase activity"/>
    <property type="evidence" value="ECO:0007669"/>
    <property type="project" value="TreeGrafter"/>
</dbReference>
<dbReference type="RefSeq" id="WP_091450379.1">
    <property type="nucleotide sequence ID" value="NZ_FMZZ01000005.1"/>
</dbReference>
<feature type="domain" description="Acyl-CoA dehydrogenase C-terminal" evidence="4">
    <location>
        <begin position="247"/>
        <end position="375"/>
    </location>
</feature>
<evidence type="ECO:0000256" key="1">
    <source>
        <dbReference type="ARBA" id="ARBA00023002"/>
    </source>
</evidence>
<accession>A0A1G6QLE7</accession>
<gene>
    <name evidence="5" type="ORF">SAMN05216174_105369</name>
</gene>
<dbReference type="Gene3D" id="1.20.140.10">
    <property type="entry name" value="Butyryl-CoA Dehydrogenase, subunit A, domain 3"/>
    <property type="match status" value="1"/>
</dbReference>
<reference evidence="6" key="1">
    <citation type="submission" date="2016-10" db="EMBL/GenBank/DDBJ databases">
        <authorList>
            <person name="Varghese N."/>
            <person name="Submissions S."/>
        </authorList>
    </citation>
    <scope>NUCLEOTIDE SEQUENCE [LARGE SCALE GENOMIC DNA]</scope>
    <source>
        <strain evidence="6">IBRC-M 10403</strain>
    </source>
</reference>
<dbReference type="InterPro" id="IPR050741">
    <property type="entry name" value="Acyl-CoA_dehydrogenase"/>
</dbReference>
<keyword evidence="6" id="KW-1185">Reference proteome</keyword>
<dbReference type="InterPro" id="IPR013107">
    <property type="entry name" value="Acyl-CoA_DH_C"/>
</dbReference>
<keyword evidence="1" id="KW-0560">Oxidoreductase</keyword>
<name>A0A1G6QLE7_9PSEU</name>
<comment type="similarity">
    <text evidence="2">Belongs to the HpaH/HsaA monooxygenase family.</text>
</comment>
<dbReference type="PANTHER" id="PTHR48083">
    <property type="entry name" value="MEDIUM-CHAIN SPECIFIC ACYL-COA DEHYDROGENASE, MITOCHONDRIAL-RELATED"/>
    <property type="match status" value="1"/>
</dbReference>
<dbReference type="Pfam" id="PF08028">
    <property type="entry name" value="Acyl-CoA_dh_2"/>
    <property type="match status" value="1"/>
</dbReference>
<dbReference type="STRING" id="1271860.SAMN05216174_105369"/>